<dbReference type="Proteomes" id="UP000230886">
    <property type="component" value="Unassembled WGS sequence"/>
</dbReference>
<dbReference type="AlphaFoldDB" id="A0A2A5IZ68"/>
<name>A0A2A5IZ68_RHOSG</name>
<protein>
    <recommendedName>
        <fullName evidence="4">Lipoprotein</fullName>
    </recommendedName>
</protein>
<gene>
    <name evidence="2" type="ORF">CHR55_32700</name>
</gene>
<comment type="caution">
    <text evidence="2">The sequence shown here is derived from an EMBL/GenBank/DDBJ whole genome shotgun (WGS) entry which is preliminary data.</text>
</comment>
<keyword evidence="1" id="KW-0732">Signal</keyword>
<evidence type="ECO:0000256" key="1">
    <source>
        <dbReference type="SAM" id="SignalP"/>
    </source>
</evidence>
<feature type="chain" id="PRO_5012156043" description="Lipoprotein" evidence="1">
    <location>
        <begin position="22"/>
        <end position="209"/>
    </location>
</feature>
<reference evidence="2 3" key="1">
    <citation type="submission" date="2017-07" db="EMBL/GenBank/DDBJ databases">
        <title>Draft sequence of Rhodococcus enclensis 23b-28.</title>
        <authorList>
            <person name="Besaury L."/>
            <person name="Sancelme M."/>
            <person name="Amato P."/>
            <person name="Lallement A."/>
            <person name="Delort A.-M."/>
        </authorList>
    </citation>
    <scope>NUCLEOTIDE SEQUENCE [LARGE SCALE GENOMIC DNA]</scope>
    <source>
        <strain evidence="2 3">23b-28</strain>
    </source>
</reference>
<dbReference type="EMBL" id="NOVD01000077">
    <property type="protein sequence ID" value="PCK22277.1"/>
    <property type="molecule type" value="Genomic_DNA"/>
</dbReference>
<evidence type="ECO:0000313" key="2">
    <source>
        <dbReference type="EMBL" id="PCK22277.1"/>
    </source>
</evidence>
<sequence length="209" mass="21736">MKRTARATAGARMIGIVIASAALVAGLTACGTDNGGGDASPRPETTSAAPQVPVIDVNDAVDVRRYYTVESIVRIVTERGGDETAVLGTLAAAEAESGWYAGNSGGGAGKRSTVDVFGWRSSYPGGAESGQATEAAVEHFMDVAATVPPETRDDPVEFAVAVQFADPRGYDPGDRVFSRARTNRDTVVTKYTASLPEAKAALEQVQQAR</sequence>
<feature type="signal peptide" evidence="1">
    <location>
        <begin position="1"/>
        <end position="21"/>
    </location>
</feature>
<accession>A0A2A5IZ68</accession>
<dbReference type="RefSeq" id="WP_099699014.1">
    <property type="nucleotide sequence ID" value="NZ_NOVD01000077.1"/>
</dbReference>
<dbReference type="PROSITE" id="PS51257">
    <property type="entry name" value="PROKAR_LIPOPROTEIN"/>
    <property type="match status" value="1"/>
</dbReference>
<organism evidence="2 3">
    <name type="scientific">Rhodococcus qingshengii</name>
    <dbReference type="NCBI Taxonomy" id="334542"/>
    <lineage>
        <taxon>Bacteria</taxon>
        <taxon>Bacillati</taxon>
        <taxon>Actinomycetota</taxon>
        <taxon>Actinomycetes</taxon>
        <taxon>Mycobacteriales</taxon>
        <taxon>Nocardiaceae</taxon>
        <taxon>Rhodococcus</taxon>
        <taxon>Rhodococcus erythropolis group</taxon>
    </lineage>
</organism>
<evidence type="ECO:0000313" key="3">
    <source>
        <dbReference type="Proteomes" id="UP000230886"/>
    </source>
</evidence>
<evidence type="ECO:0008006" key="4">
    <source>
        <dbReference type="Google" id="ProtNLM"/>
    </source>
</evidence>
<proteinExistence type="predicted"/>